<protein>
    <recommendedName>
        <fullName evidence="4">Retrotransposon gag domain-containing protein</fullName>
    </recommendedName>
</protein>
<dbReference type="AlphaFoldDB" id="A0A371H0I5"/>
<dbReference type="Proteomes" id="UP000257109">
    <property type="component" value="Unassembled WGS sequence"/>
</dbReference>
<comment type="caution">
    <text evidence="2">The sequence shown here is derived from an EMBL/GenBank/DDBJ whole genome shotgun (WGS) entry which is preliminary data.</text>
</comment>
<accession>A0A371H0I5</accession>
<proteinExistence type="predicted"/>
<organism evidence="2 3">
    <name type="scientific">Mucuna pruriens</name>
    <name type="common">Velvet bean</name>
    <name type="synonym">Dolichos pruriens</name>
    <dbReference type="NCBI Taxonomy" id="157652"/>
    <lineage>
        <taxon>Eukaryota</taxon>
        <taxon>Viridiplantae</taxon>
        <taxon>Streptophyta</taxon>
        <taxon>Embryophyta</taxon>
        <taxon>Tracheophyta</taxon>
        <taxon>Spermatophyta</taxon>
        <taxon>Magnoliopsida</taxon>
        <taxon>eudicotyledons</taxon>
        <taxon>Gunneridae</taxon>
        <taxon>Pentapetalae</taxon>
        <taxon>rosids</taxon>
        <taxon>fabids</taxon>
        <taxon>Fabales</taxon>
        <taxon>Fabaceae</taxon>
        <taxon>Papilionoideae</taxon>
        <taxon>50 kb inversion clade</taxon>
        <taxon>NPAAA clade</taxon>
        <taxon>indigoferoid/millettioid clade</taxon>
        <taxon>Phaseoleae</taxon>
        <taxon>Mucuna</taxon>
    </lineage>
</organism>
<keyword evidence="3" id="KW-1185">Reference proteome</keyword>
<sequence length="137" mass="16318">VEHQVAANHRWVGGASNQPIKRKNRGERNSRRSKHQVFTPLTTNRTKMLEETFNAELITFLPPKIDRSKYYWYHRNYGHTTKACKTPRDKIEELVQASYLRKFVKRVVEKGHPKEKPKTSYRRNETSPRRNEAQNLE</sequence>
<name>A0A371H0I5_MUCPR</name>
<evidence type="ECO:0000256" key="1">
    <source>
        <dbReference type="SAM" id="MobiDB-lite"/>
    </source>
</evidence>
<dbReference type="EMBL" id="QJKJ01003912">
    <property type="protein sequence ID" value="RDX96322.1"/>
    <property type="molecule type" value="Genomic_DNA"/>
</dbReference>
<feature type="non-terminal residue" evidence="2">
    <location>
        <position position="1"/>
    </location>
</feature>
<feature type="non-terminal residue" evidence="2">
    <location>
        <position position="137"/>
    </location>
</feature>
<reference evidence="2" key="1">
    <citation type="submission" date="2018-05" db="EMBL/GenBank/DDBJ databases">
        <title>Draft genome of Mucuna pruriens seed.</title>
        <authorList>
            <person name="Nnadi N.E."/>
            <person name="Vos R."/>
            <person name="Hasami M.H."/>
            <person name="Devisetty U.K."/>
            <person name="Aguiy J.C."/>
        </authorList>
    </citation>
    <scope>NUCLEOTIDE SEQUENCE [LARGE SCALE GENOMIC DNA]</scope>
    <source>
        <strain evidence="2">JCA_2017</strain>
    </source>
</reference>
<feature type="region of interest" description="Disordered" evidence="1">
    <location>
        <begin position="107"/>
        <end position="137"/>
    </location>
</feature>
<feature type="compositionally biased region" description="Basic residues" evidence="1">
    <location>
        <begin position="20"/>
        <end position="35"/>
    </location>
</feature>
<dbReference type="OrthoDB" id="1436975at2759"/>
<gene>
    <name evidence="2" type="ORF">CR513_21040</name>
</gene>
<evidence type="ECO:0000313" key="3">
    <source>
        <dbReference type="Proteomes" id="UP000257109"/>
    </source>
</evidence>
<feature type="region of interest" description="Disordered" evidence="1">
    <location>
        <begin position="1"/>
        <end position="35"/>
    </location>
</feature>
<evidence type="ECO:0008006" key="4">
    <source>
        <dbReference type="Google" id="ProtNLM"/>
    </source>
</evidence>
<evidence type="ECO:0000313" key="2">
    <source>
        <dbReference type="EMBL" id="RDX96322.1"/>
    </source>
</evidence>